<protein>
    <submittedName>
        <fullName evidence="1">DUF664 domain-containing protein</fullName>
    </submittedName>
</protein>
<evidence type="ECO:0000313" key="1">
    <source>
        <dbReference type="EMBL" id="MBM0275508.1"/>
    </source>
</evidence>
<dbReference type="InterPro" id="IPR034660">
    <property type="entry name" value="DinB/YfiT-like"/>
</dbReference>
<gene>
    <name evidence="1" type="ORF">JM949_08600</name>
</gene>
<dbReference type="Pfam" id="PF04978">
    <property type="entry name" value="MST"/>
    <property type="match status" value="1"/>
</dbReference>
<dbReference type="EMBL" id="JAEVHL010000025">
    <property type="protein sequence ID" value="MBM0275508.1"/>
    <property type="molecule type" value="Genomic_DNA"/>
</dbReference>
<dbReference type="InterPro" id="IPR007061">
    <property type="entry name" value="MST-like"/>
</dbReference>
<evidence type="ECO:0000313" key="2">
    <source>
        <dbReference type="Proteomes" id="UP000622245"/>
    </source>
</evidence>
<sequence>MVVEPDRSQDQVIADYRNAIADSDAHIIAAAGLDVLTAQPVGDAPRTLRWVLAHVTSETVRHAGHADILRELVDGATGR</sequence>
<organism evidence="1 2">
    <name type="scientific">Micromonospora tarensis</name>
    <dbReference type="NCBI Taxonomy" id="2806100"/>
    <lineage>
        <taxon>Bacteria</taxon>
        <taxon>Bacillati</taxon>
        <taxon>Actinomycetota</taxon>
        <taxon>Actinomycetes</taxon>
        <taxon>Micromonosporales</taxon>
        <taxon>Micromonosporaceae</taxon>
        <taxon>Micromonospora</taxon>
    </lineage>
</organism>
<dbReference type="Proteomes" id="UP000622245">
    <property type="component" value="Unassembled WGS sequence"/>
</dbReference>
<keyword evidence="2" id="KW-1185">Reference proteome</keyword>
<accession>A0ABS1YDM5</accession>
<reference evidence="1 2" key="1">
    <citation type="submission" date="2021-01" db="EMBL/GenBank/DDBJ databases">
        <title>Draft genome sequence of Micromonospora sp. strain STR1s_6.</title>
        <authorList>
            <person name="Karlyshev A."/>
            <person name="Jawad R."/>
        </authorList>
    </citation>
    <scope>NUCLEOTIDE SEQUENCE [LARGE SCALE GENOMIC DNA]</scope>
    <source>
        <strain evidence="1 2">STR1S-6</strain>
    </source>
</reference>
<name>A0ABS1YDM5_9ACTN</name>
<dbReference type="SUPFAM" id="SSF109854">
    <property type="entry name" value="DinB/YfiT-like putative metalloenzymes"/>
    <property type="match status" value="1"/>
</dbReference>
<comment type="caution">
    <text evidence="1">The sequence shown here is derived from an EMBL/GenBank/DDBJ whole genome shotgun (WGS) entry which is preliminary data.</text>
</comment>
<dbReference type="Gene3D" id="1.20.120.450">
    <property type="entry name" value="dinb family like domain"/>
    <property type="match status" value="1"/>
</dbReference>
<proteinExistence type="predicted"/>